<protein>
    <submittedName>
        <fullName evidence="2">Kinase</fullName>
    </submittedName>
</protein>
<accession>A0ABV5ZKC3</accession>
<keyword evidence="2" id="KW-0418">Kinase</keyword>
<organism evidence="2 3">
    <name type="scientific">Hallella seregens ATCC 51272</name>
    <dbReference type="NCBI Taxonomy" id="1336250"/>
    <lineage>
        <taxon>Bacteria</taxon>
        <taxon>Pseudomonadati</taxon>
        <taxon>Bacteroidota</taxon>
        <taxon>Bacteroidia</taxon>
        <taxon>Bacteroidales</taxon>
        <taxon>Prevotellaceae</taxon>
        <taxon>Hallella</taxon>
    </lineage>
</organism>
<dbReference type="RefSeq" id="WP_027951500.1">
    <property type="nucleotide sequence ID" value="NZ_JADU01000001.1"/>
</dbReference>
<keyword evidence="2" id="KW-0808">Transferase</keyword>
<dbReference type="Proteomes" id="UP001589688">
    <property type="component" value="Unassembled WGS sequence"/>
</dbReference>
<dbReference type="GO" id="GO:0016301">
    <property type="term" value="F:kinase activity"/>
    <property type="evidence" value="ECO:0007669"/>
    <property type="project" value="UniProtKB-KW"/>
</dbReference>
<reference evidence="2 3" key="1">
    <citation type="submission" date="2024-09" db="EMBL/GenBank/DDBJ databases">
        <authorList>
            <person name="Sun Q."/>
            <person name="Mori K."/>
        </authorList>
    </citation>
    <scope>NUCLEOTIDE SEQUENCE [LARGE SCALE GENOMIC DNA]</scope>
    <source>
        <strain evidence="2 3">ATCC 51272</strain>
    </source>
</reference>
<evidence type="ECO:0000313" key="2">
    <source>
        <dbReference type="EMBL" id="MFB9897841.1"/>
    </source>
</evidence>
<name>A0ABV5ZKC3_9BACT</name>
<dbReference type="Gene3D" id="3.30.420.10">
    <property type="entry name" value="Ribonuclease H-like superfamily/Ribonuclease H"/>
    <property type="match status" value="1"/>
</dbReference>
<gene>
    <name evidence="2" type="ORF">ACFFK8_08550</name>
</gene>
<keyword evidence="3" id="KW-1185">Reference proteome</keyword>
<comment type="caution">
    <text evidence="2">The sequence shown here is derived from an EMBL/GenBank/DDBJ whole genome shotgun (WGS) entry which is preliminary data.</text>
</comment>
<dbReference type="SUPFAM" id="SSF53098">
    <property type="entry name" value="Ribonuclease H-like"/>
    <property type="match status" value="1"/>
</dbReference>
<proteinExistence type="predicted"/>
<dbReference type="InterPro" id="IPR012337">
    <property type="entry name" value="RNaseH-like_sf"/>
</dbReference>
<sequence>MEYYRNQLCATFEELTSGDDPVIKEGTLRQNVKRKNIECANRGGGEGNIALYVYSSMPEKYKQRFVEKYGEPEKMMRKKILESKVEQDEKAEEYFETFEYSLNGVQTPLSEKKKAEYILNAKVLNTLVRSYSKKQGLARALNNGRCNIWGVVFAESEELREVFGHTLPGSLSRLKAKVNEYKRNGYSCLLSGKLGNKNTLKVTDEGLRLLIALKRSKVPVYTNAQILKAYNERALAQGWKPIKTVQSLLNWLNSPEVYPLWADTVLGEQRSRELFNRRHVTELPTVRDALWYGDGTKLNLYYRDERGKMRTTSVYEVIDAATEVMLGYHISDTEDYVAQYNAYRMAIQVSGHKPYEIVHDNQGGHKKANSTGLLDKICRVHRTTAPYNGASKTIEQLFGQFQKNYLHKLWMFTGQNVTAKLDTSAPDIEFIEANAKNLPTYGEMAAMYAEARKEWNAAIRPGTNISRQEMYDTTENPDTPAITPRDMIDLFWVRTKKPSVFTASGITITVDKRKYTYEVYGADGLPDHKWRQRNTLRKFIVEYDPFDMLHVRLYSMDKAGDLRFSAEAGPYMKIHRALQDQTEGEAAFIRHEQEAAYRDRLDRLAKAKEIEYEHGVAPEQHGLRSPMPKGLTKEQQMEIERRTRRYAAPVEPQTLGEHTKAISLQTWDEIKDKREIARRANGKF</sequence>
<feature type="region of interest" description="Disordered" evidence="1">
    <location>
        <begin position="619"/>
        <end position="638"/>
    </location>
</feature>
<evidence type="ECO:0000313" key="3">
    <source>
        <dbReference type="Proteomes" id="UP001589688"/>
    </source>
</evidence>
<dbReference type="EMBL" id="JBHLZF010000002">
    <property type="protein sequence ID" value="MFB9897841.1"/>
    <property type="molecule type" value="Genomic_DNA"/>
</dbReference>
<dbReference type="InterPro" id="IPR036397">
    <property type="entry name" value="RNaseH_sf"/>
</dbReference>
<evidence type="ECO:0000256" key="1">
    <source>
        <dbReference type="SAM" id="MobiDB-lite"/>
    </source>
</evidence>